<dbReference type="SUPFAM" id="SSF50129">
    <property type="entry name" value="GroES-like"/>
    <property type="match status" value="1"/>
</dbReference>
<evidence type="ECO:0000256" key="2">
    <source>
        <dbReference type="ARBA" id="ARBA00008072"/>
    </source>
</evidence>
<feature type="domain" description="Alcohol dehydrogenase-like C-terminal" evidence="6">
    <location>
        <begin position="147"/>
        <end position="241"/>
    </location>
</feature>
<dbReference type="InterPro" id="IPR011032">
    <property type="entry name" value="GroES-like_sf"/>
</dbReference>
<organism evidence="7 8">
    <name type="scientific">Kineothrix sedimenti</name>
    <dbReference type="NCBI Taxonomy" id="3123317"/>
    <lineage>
        <taxon>Bacteria</taxon>
        <taxon>Bacillati</taxon>
        <taxon>Bacillota</taxon>
        <taxon>Clostridia</taxon>
        <taxon>Lachnospirales</taxon>
        <taxon>Lachnospiraceae</taxon>
        <taxon>Kineothrix</taxon>
    </lineage>
</organism>
<keyword evidence="3" id="KW-0479">Metal-binding</keyword>
<evidence type="ECO:0000256" key="1">
    <source>
        <dbReference type="ARBA" id="ARBA00001947"/>
    </source>
</evidence>
<protein>
    <submittedName>
        <fullName evidence="7">Zinc-binding alcohol dehydrogenase</fullName>
    </submittedName>
</protein>
<proteinExistence type="inferred from homology"/>
<evidence type="ECO:0000256" key="4">
    <source>
        <dbReference type="ARBA" id="ARBA00022833"/>
    </source>
</evidence>
<reference evidence="7 8" key="1">
    <citation type="submission" date="2024-02" db="EMBL/GenBank/DDBJ databases">
        <title>Bacterial strain from lacustrine sediment.</title>
        <authorList>
            <person name="Petit C."/>
            <person name="Fadhlaoui K."/>
        </authorList>
    </citation>
    <scope>NUCLEOTIDE SEQUENCE [LARGE SCALE GENOMIC DNA]</scope>
    <source>
        <strain evidence="7 8">IPX-CK</strain>
    </source>
</reference>
<dbReference type="PANTHER" id="PTHR43350">
    <property type="entry name" value="NAD-DEPENDENT ALCOHOL DEHYDROGENASE"/>
    <property type="match status" value="1"/>
</dbReference>
<keyword evidence="5" id="KW-0560">Oxidoreductase</keyword>
<comment type="cofactor">
    <cofactor evidence="1">
        <name>Zn(2+)</name>
        <dbReference type="ChEBI" id="CHEBI:29105"/>
    </cofactor>
</comment>
<comment type="similarity">
    <text evidence="2">Belongs to the zinc-containing alcohol dehydrogenase family.</text>
</comment>
<sequence length="327" mass="36714">MVKDYRVVFTERERAELVEKEFDDVPAADEIVGKNILSLISTGSERGGYTQQFPSERYPMQTGSSSVAVIICTGEGVTDLKEGDLVYHNGHHTLYCKMKAEDVILLPEGVKPEHALFGRYAAVSMTSIFHASAKPVESVVVTGLGMVGLMCAQMANCFGYRVYATDPSEERRNTANRAGLVNVGASLEEWPELKGSVSTLYECSGNENALHAVIPYMRKRGEIFQIGVPWKKTSDWDAHTLLYELFYAFISIHGGWEWSIPLKSDELHSHSSFSHIRSAMEFIAEGKVHVPEEMYELRNPEDCGQVYHDITIPRMAPTSMMLDWRDF</sequence>
<dbReference type="RefSeq" id="WP_342757338.1">
    <property type="nucleotide sequence ID" value="NZ_CP146256.1"/>
</dbReference>
<dbReference type="Proteomes" id="UP001451571">
    <property type="component" value="Chromosome"/>
</dbReference>
<dbReference type="Pfam" id="PF00107">
    <property type="entry name" value="ADH_zinc_N"/>
    <property type="match status" value="1"/>
</dbReference>
<dbReference type="SUPFAM" id="SSF51735">
    <property type="entry name" value="NAD(P)-binding Rossmann-fold domains"/>
    <property type="match status" value="1"/>
</dbReference>
<dbReference type="Gene3D" id="3.90.180.10">
    <property type="entry name" value="Medium-chain alcohol dehydrogenases, catalytic domain"/>
    <property type="match status" value="1"/>
</dbReference>
<dbReference type="EMBL" id="CP146256">
    <property type="protein sequence ID" value="XAH73735.1"/>
    <property type="molecule type" value="Genomic_DNA"/>
</dbReference>
<evidence type="ECO:0000259" key="6">
    <source>
        <dbReference type="Pfam" id="PF00107"/>
    </source>
</evidence>
<evidence type="ECO:0000313" key="8">
    <source>
        <dbReference type="Proteomes" id="UP001451571"/>
    </source>
</evidence>
<dbReference type="InterPro" id="IPR036291">
    <property type="entry name" value="NAD(P)-bd_dom_sf"/>
</dbReference>
<gene>
    <name evidence="7" type="ORF">V6984_19880</name>
</gene>
<keyword evidence="4" id="KW-0862">Zinc</keyword>
<evidence type="ECO:0000256" key="5">
    <source>
        <dbReference type="ARBA" id="ARBA00023002"/>
    </source>
</evidence>
<keyword evidence="8" id="KW-1185">Reference proteome</keyword>
<dbReference type="InterPro" id="IPR013149">
    <property type="entry name" value="ADH-like_C"/>
</dbReference>
<evidence type="ECO:0000313" key="7">
    <source>
        <dbReference type="EMBL" id="XAH73735.1"/>
    </source>
</evidence>
<dbReference type="CDD" id="cd08255">
    <property type="entry name" value="2-desacetyl-2-hydroxyethyl_bacteriochlorophyllide_like"/>
    <property type="match status" value="1"/>
</dbReference>
<accession>A0ABZ3EV92</accession>
<name>A0ABZ3EV92_9FIRM</name>
<evidence type="ECO:0000256" key="3">
    <source>
        <dbReference type="ARBA" id="ARBA00022723"/>
    </source>
</evidence>
<dbReference type="PANTHER" id="PTHR43350:SF19">
    <property type="entry name" value="D-GULOSIDE 3-DEHYDROGENASE"/>
    <property type="match status" value="1"/>
</dbReference>